<gene>
    <name evidence="1" type="ORF">FGL98_00005</name>
</gene>
<dbReference type="AlphaFoldDB" id="A0A563E8C8"/>
<name>A0A563E8C8_9MICO</name>
<proteinExistence type="predicted"/>
<comment type="caution">
    <text evidence="1">The sequence shown here is derived from an EMBL/GenBank/DDBJ whole genome shotgun (WGS) entry which is preliminary data.</text>
</comment>
<evidence type="ECO:0000313" key="2">
    <source>
        <dbReference type="Proteomes" id="UP000320244"/>
    </source>
</evidence>
<dbReference type="Proteomes" id="UP000320244">
    <property type="component" value="Unassembled WGS sequence"/>
</dbReference>
<protein>
    <submittedName>
        <fullName evidence="1">Uncharacterized protein</fullName>
    </submittedName>
</protein>
<keyword evidence="2" id="KW-1185">Reference proteome</keyword>
<dbReference type="SUPFAM" id="SSF53706">
    <property type="entry name" value="Formate dehydrogenase/DMSO reductase, domains 1-3"/>
    <property type="match status" value="1"/>
</dbReference>
<accession>A0A563E8C8</accession>
<feature type="non-terminal residue" evidence="1">
    <location>
        <position position="114"/>
    </location>
</feature>
<sequence length="114" mass="12399">MSSTVPTIKEIINLLLLRGNRSHAVVGRAAMILPTMGRSEVDLQASGEQFVTVEDTVAAVHASTGKLAPVSPHLLSEISIVTRMARAVLGSKVPVDWARFEHDYDSIRDHISRV</sequence>
<dbReference type="EMBL" id="VCQV01000001">
    <property type="protein sequence ID" value="TWP38838.1"/>
    <property type="molecule type" value="Genomic_DNA"/>
</dbReference>
<reference evidence="1 2" key="2">
    <citation type="submission" date="2019-08" db="EMBL/GenBank/DDBJ databases">
        <title>Jejuicoccus antrihumi gen. nov., sp. nov., a new member of the family Dermacoccaceae isolated from a cave.</title>
        <authorList>
            <person name="Schumann P."/>
            <person name="Kim I.S."/>
        </authorList>
    </citation>
    <scope>NUCLEOTIDE SEQUENCE [LARGE SCALE GENOMIC DNA]</scope>
    <source>
        <strain evidence="1 2">C5-26</strain>
    </source>
</reference>
<organism evidence="1 2">
    <name type="scientific">Leekyejoonella antrihumi</name>
    <dbReference type="NCBI Taxonomy" id="1660198"/>
    <lineage>
        <taxon>Bacteria</taxon>
        <taxon>Bacillati</taxon>
        <taxon>Actinomycetota</taxon>
        <taxon>Actinomycetes</taxon>
        <taxon>Micrococcales</taxon>
        <taxon>Dermacoccaceae</taxon>
        <taxon>Leekyejoonella</taxon>
    </lineage>
</organism>
<evidence type="ECO:0000313" key="1">
    <source>
        <dbReference type="EMBL" id="TWP38838.1"/>
    </source>
</evidence>
<reference evidence="1 2" key="1">
    <citation type="submission" date="2019-05" db="EMBL/GenBank/DDBJ databases">
        <authorList>
            <person name="Lee S.D."/>
        </authorList>
    </citation>
    <scope>NUCLEOTIDE SEQUENCE [LARGE SCALE GENOMIC DNA]</scope>
    <source>
        <strain evidence="1 2">C5-26</strain>
    </source>
</reference>